<evidence type="ECO:0000259" key="9">
    <source>
        <dbReference type="Pfam" id="PF00122"/>
    </source>
</evidence>
<evidence type="ECO:0000256" key="4">
    <source>
        <dbReference type="ARBA" id="ARBA00022989"/>
    </source>
</evidence>
<dbReference type="InterPro" id="IPR018303">
    <property type="entry name" value="ATPase_P-typ_P_site"/>
</dbReference>
<dbReference type="InterPro" id="IPR008250">
    <property type="entry name" value="ATPase_P-typ_transduc_dom_A_sf"/>
</dbReference>
<dbReference type="GO" id="GO:0005886">
    <property type="term" value="C:plasma membrane"/>
    <property type="evidence" value="ECO:0007669"/>
    <property type="project" value="UniProtKB-SubCell"/>
</dbReference>
<evidence type="ECO:0000256" key="5">
    <source>
        <dbReference type="ARBA" id="ARBA00023136"/>
    </source>
</evidence>
<evidence type="ECO:0000313" key="11">
    <source>
        <dbReference type="EMBL" id="MDR6336081.1"/>
    </source>
</evidence>
<dbReference type="SUPFAM" id="SSF81653">
    <property type="entry name" value="Calcium ATPase, transduction domain A"/>
    <property type="match status" value="1"/>
</dbReference>
<dbReference type="NCBIfam" id="TIGR01525">
    <property type="entry name" value="ATPase-IB_hvy"/>
    <property type="match status" value="1"/>
</dbReference>
<keyword evidence="8" id="KW-1003">Cell membrane</keyword>
<dbReference type="Pfam" id="PF00122">
    <property type="entry name" value="E1-E2_ATPase"/>
    <property type="match status" value="1"/>
</dbReference>
<protein>
    <recommendedName>
        <fullName evidence="6">P-type Zn(2+) transporter</fullName>
        <ecNumber evidence="6">7.2.2.12</ecNumber>
    </recommendedName>
</protein>
<feature type="transmembrane region" description="Helical" evidence="8">
    <location>
        <begin position="43"/>
        <end position="63"/>
    </location>
</feature>
<evidence type="ECO:0000256" key="7">
    <source>
        <dbReference type="ARBA" id="ARBA00047308"/>
    </source>
</evidence>
<dbReference type="InterPro" id="IPR036412">
    <property type="entry name" value="HAD-like_sf"/>
</dbReference>
<gene>
    <name evidence="11" type="ORF">GGQ86_004579</name>
    <name evidence="10" type="ORF">XFLAVUS301_45670</name>
</gene>
<feature type="domain" description="P-type ATPase A" evidence="9">
    <location>
        <begin position="125"/>
        <end position="224"/>
    </location>
</feature>
<dbReference type="Proteomes" id="UP001245370">
    <property type="component" value="Unassembled WGS sequence"/>
</dbReference>
<dbReference type="GO" id="GO:0015086">
    <property type="term" value="F:cadmium ion transmembrane transporter activity"/>
    <property type="evidence" value="ECO:0007669"/>
    <property type="project" value="TreeGrafter"/>
</dbReference>
<keyword evidence="5 8" id="KW-0472">Membrane</keyword>
<evidence type="ECO:0000313" key="10">
    <source>
        <dbReference type="EMBL" id="GLI24893.1"/>
    </source>
</evidence>
<dbReference type="InterPro" id="IPR023298">
    <property type="entry name" value="ATPase_P-typ_TM_dom_sf"/>
</dbReference>
<dbReference type="PANTHER" id="PTHR48085:SF5">
    <property type="entry name" value="CADMIUM_ZINC-TRANSPORTING ATPASE HMA4-RELATED"/>
    <property type="match status" value="1"/>
</dbReference>
<dbReference type="GeneID" id="95765337"/>
<dbReference type="PRINTS" id="PR00119">
    <property type="entry name" value="CATATPASE"/>
</dbReference>
<keyword evidence="8" id="KW-0067">ATP-binding</keyword>
<keyword evidence="4 8" id="KW-1133">Transmembrane helix</keyword>
<dbReference type="GO" id="GO:0016887">
    <property type="term" value="F:ATP hydrolysis activity"/>
    <property type="evidence" value="ECO:0007669"/>
    <property type="project" value="InterPro"/>
</dbReference>
<dbReference type="GO" id="GO:0046872">
    <property type="term" value="F:metal ion binding"/>
    <property type="evidence" value="ECO:0007669"/>
    <property type="project" value="UniProtKB-KW"/>
</dbReference>
<reference evidence="11 13" key="2">
    <citation type="submission" date="2023-07" db="EMBL/GenBank/DDBJ databases">
        <title>Genomic Encyclopedia of Type Strains, Phase IV (KMG-IV): sequencing the most valuable type-strain genomes for metagenomic binning, comparative biology and taxonomic classification.</title>
        <authorList>
            <person name="Goeker M."/>
        </authorList>
    </citation>
    <scope>NUCLEOTIDE SEQUENCE [LARGE SCALE GENOMIC DNA]</scope>
    <source>
        <strain evidence="11 13">DSM 338</strain>
    </source>
</reference>
<dbReference type="Proteomes" id="UP001144397">
    <property type="component" value="Unassembled WGS sequence"/>
</dbReference>
<reference evidence="10" key="1">
    <citation type="submission" date="2022-12" db="EMBL/GenBank/DDBJ databases">
        <title>Reference genome sequencing for broad-spectrum identification of bacterial and archaeal isolates by mass spectrometry.</title>
        <authorList>
            <person name="Sekiguchi Y."/>
            <person name="Tourlousse D.M."/>
        </authorList>
    </citation>
    <scope>NUCLEOTIDE SEQUENCE</scope>
    <source>
        <strain evidence="10">301</strain>
    </source>
</reference>
<dbReference type="SUPFAM" id="SSF81665">
    <property type="entry name" value="Calcium ATPase, transmembrane domain M"/>
    <property type="match status" value="1"/>
</dbReference>
<dbReference type="InterPro" id="IPR051014">
    <property type="entry name" value="Cation_Transport_ATPase_IB"/>
</dbReference>
<dbReference type="Gene3D" id="3.40.1110.10">
    <property type="entry name" value="Calcium-transporting ATPase, cytoplasmic domain N"/>
    <property type="match status" value="1"/>
</dbReference>
<dbReference type="PROSITE" id="PS00154">
    <property type="entry name" value="ATPASE_E1_E2"/>
    <property type="match status" value="1"/>
</dbReference>
<dbReference type="InterPro" id="IPR027256">
    <property type="entry name" value="P-typ_ATPase_IB"/>
</dbReference>
<feature type="transmembrane region" description="Helical" evidence="8">
    <location>
        <begin position="265"/>
        <end position="285"/>
    </location>
</feature>
<evidence type="ECO:0000256" key="2">
    <source>
        <dbReference type="ARBA" id="ARBA00006024"/>
    </source>
</evidence>
<dbReference type="AlphaFoldDB" id="A0A9W6CVZ8"/>
<evidence type="ECO:0000313" key="12">
    <source>
        <dbReference type="Proteomes" id="UP001144397"/>
    </source>
</evidence>
<dbReference type="GO" id="GO:0016463">
    <property type="term" value="F:P-type zinc transporter activity"/>
    <property type="evidence" value="ECO:0007669"/>
    <property type="project" value="UniProtKB-EC"/>
</dbReference>
<evidence type="ECO:0000256" key="1">
    <source>
        <dbReference type="ARBA" id="ARBA00004370"/>
    </source>
</evidence>
<feature type="transmembrane region" description="Helical" evidence="8">
    <location>
        <begin position="75"/>
        <end position="101"/>
    </location>
</feature>
<dbReference type="SUPFAM" id="SSF56784">
    <property type="entry name" value="HAD-like"/>
    <property type="match status" value="1"/>
</dbReference>
<comment type="catalytic activity">
    <reaction evidence="7">
        <text>Zn(2+)(in) + ATP + H2O = Zn(2+)(out) + ADP + phosphate + H(+)</text>
        <dbReference type="Rhea" id="RHEA:20621"/>
        <dbReference type="ChEBI" id="CHEBI:15377"/>
        <dbReference type="ChEBI" id="CHEBI:15378"/>
        <dbReference type="ChEBI" id="CHEBI:29105"/>
        <dbReference type="ChEBI" id="CHEBI:30616"/>
        <dbReference type="ChEBI" id="CHEBI:43474"/>
        <dbReference type="ChEBI" id="CHEBI:456216"/>
        <dbReference type="EC" id="7.2.2.12"/>
    </reaction>
</comment>
<feature type="transmembrane region" description="Helical" evidence="8">
    <location>
        <begin position="18"/>
        <end position="37"/>
    </location>
</feature>
<dbReference type="NCBIfam" id="TIGR01494">
    <property type="entry name" value="ATPase_P-type"/>
    <property type="match status" value="2"/>
</dbReference>
<comment type="subcellular location">
    <subcellularLocation>
        <location evidence="8">Cell membrane</location>
    </subcellularLocation>
    <subcellularLocation>
        <location evidence="1">Membrane</location>
    </subcellularLocation>
</comment>
<dbReference type="InterPro" id="IPR001757">
    <property type="entry name" value="P_typ_ATPase"/>
</dbReference>
<accession>A0A9W6CVZ8</accession>
<dbReference type="GO" id="GO:0005524">
    <property type="term" value="F:ATP binding"/>
    <property type="evidence" value="ECO:0007669"/>
    <property type="project" value="UniProtKB-UniRule"/>
</dbReference>
<dbReference type="PANTHER" id="PTHR48085">
    <property type="entry name" value="CADMIUM/ZINC-TRANSPORTING ATPASE HMA2-RELATED"/>
    <property type="match status" value="1"/>
</dbReference>
<dbReference type="EC" id="7.2.2.12" evidence="6"/>
<keyword evidence="3 8" id="KW-0812">Transmembrane</keyword>
<keyword evidence="8" id="KW-0479">Metal-binding</keyword>
<dbReference type="EMBL" id="JAVDPY010000010">
    <property type="protein sequence ID" value="MDR6336081.1"/>
    <property type="molecule type" value="Genomic_DNA"/>
</dbReference>
<dbReference type="InterPro" id="IPR059000">
    <property type="entry name" value="ATPase_P-type_domA"/>
</dbReference>
<evidence type="ECO:0000256" key="6">
    <source>
        <dbReference type="ARBA" id="ARBA00039097"/>
    </source>
</evidence>
<dbReference type="InterPro" id="IPR023299">
    <property type="entry name" value="ATPase_P-typ_cyto_dom_N"/>
</dbReference>
<dbReference type="EMBL" id="BSDO01000009">
    <property type="protein sequence ID" value="GLI24893.1"/>
    <property type="molecule type" value="Genomic_DNA"/>
</dbReference>
<keyword evidence="8" id="KW-0547">Nucleotide-binding</keyword>
<comment type="caution">
    <text evidence="10">The sequence shown here is derived from an EMBL/GenBank/DDBJ whole genome shotgun (WGS) entry which is preliminary data.</text>
</comment>
<feature type="transmembrane region" description="Helical" evidence="8">
    <location>
        <begin position="240"/>
        <end position="259"/>
    </location>
</feature>
<dbReference type="Gene3D" id="3.40.50.1000">
    <property type="entry name" value="HAD superfamily/HAD-like"/>
    <property type="match status" value="1"/>
</dbReference>
<organism evidence="10 12">
    <name type="scientific">Xanthobacter flavus</name>
    <dbReference type="NCBI Taxonomy" id="281"/>
    <lineage>
        <taxon>Bacteria</taxon>
        <taxon>Pseudomonadati</taxon>
        <taxon>Pseudomonadota</taxon>
        <taxon>Alphaproteobacteria</taxon>
        <taxon>Hyphomicrobiales</taxon>
        <taxon>Xanthobacteraceae</taxon>
        <taxon>Xanthobacter</taxon>
    </lineage>
</organism>
<evidence type="ECO:0000256" key="8">
    <source>
        <dbReference type="RuleBase" id="RU362081"/>
    </source>
</evidence>
<comment type="similarity">
    <text evidence="2 8">Belongs to the cation transport ATPase (P-type) (TC 3.A.3) family. Type IB subfamily.</text>
</comment>
<keyword evidence="13" id="KW-1185">Reference proteome</keyword>
<evidence type="ECO:0000313" key="13">
    <source>
        <dbReference type="Proteomes" id="UP001245370"/>
    </source>
</evidence>
<proteinExistence type="inferred from homology"/>
<dbReference type="Gene3D" id="2.70.150.10">
    <property type="entry name" value="Calcium-transporting ATPase, cytoplasmic transduction domain A"/>
    <property type="match status" value="1"/>
</dbReference>
<dbReference type="InterPro" id="IPR023214">
    <property type="entry name" value="HAD_sf"/>
</dbReference>
<dbReference type="RefSeq" id="WP_281809603.1">
    <property type="nucleotide sequence ID" value="NZ_BSDO01000009.1"/>
</dbReference>
<evidence type="ECO:0000256" key="3">
    <source>
        <dbReference type="ARBA" id="ARBA00022692"/>
    </source>
</evidence>
<sequence length="627" mass="63525">MSEPGQIQSEAAAGRNRYLLLAAAVLPLVVGLLLQLMGIKAAASAAFAVGTVPVLAVLLIDIARSLRAGRFGLDVLAALSMAAALAFGEPLAGNVVALMYAGGQQLERFAEGRARREMTALAARAPRDAVLHLDGGLVIVAAVDLVAGDRVLVRSGDTVPADGAVIGGPAVLDLSSLTGETRPARLEDGEEAPSGAVNAGDAFDLAIVRPAAESTYAGIVRLVEEAASSRAPMVRLADRYALAFLLVSLALAIGAAVLAHDPRRALAVLVVATPCPLILAVPVALMAGLSRAAKRGVLVKSGGALEKLARVRALVVDKTGTLTHGRAELEEVRTAPEFEPDDVLRLAASLDQASSHVVAQALVGAAQGSGLALSPPLGVKEDGGAGLEGWVEGREIAVGGTAYVAARASGDWSELRAQLPPASAVVAVAVDGRPAGLLLFADPVRDDAPEMIAALRRGGVTYVALASGDREEAVDAVGLALGLDAWTGELTPQGKIEHIALARGTVNGGGVMMVGDGVNDAPALAAADIGVALGARGATASAEVADAVLLVDRLDRLAEAMAIARRSLAIARQSVRWGIGLSLVGMVAAAFGYLQPVQGALLQEAIDVVVILNALRVLIPGPGEGAD</sequence>
<dbReference type="Pfam" id="PF00702">
    <property type="entry name" value="Hydrolase"/>
    <property type="match status" value="1"/>
</dbReference>
<name>A0A9W6CVZ8_XANFL</name>